<sequence>MFLIIETKNTEDAMDAKELTGVVIGCAIEVDRELGPGLLESSYERCLLYEL</sequence>
<keyword evidence="2" id="KW-1185">Reference proteome</keyword>
<evidence type="ECO:0000313" key="2">
    <source>
        <dbReference type="Proteomes" id="UP000000602"/>
    </source>
</evidence>
<organism evidence="1 2">
    <name type="scientific">Desulfotalea psychrophila (strain LSv54 / DSM 12343)</name>
    <dbReference type="NCBI Taxonomy" id="177439"/>
    <lineage>
        <taxon>Bacteria</taxon>
        <taxon>Pseudomonadati</taxon>
        <taxon>Thermodesulfobacteriota</taxon>
        <taxon>Desulfobulbia</taxon>
        <taxon>Desulfobulbales</taxon>
        <taxon>Desulfocapsaceae</taxon>
        <taxon>Desulfotalea</taxon>
    </lineage>
</organism>
<dbReference type="STRING" id="177439.DP0056"/>
<reference evidence="2" key="1">
    <citation type="journal article" date="2004" name="Environ. Microbiol.">
        <title>The genome of Desulfotalea psychrophila, a sulfate-reducing bacterium from permanently cold Arctic sediments.</title>
        <authorList>
            <person name="Rabus R."/>
            <person name="Ruepp A."/>
            <person name="Frickey T."/>
            <person name="Rattei T."/>
            <person name="Fartmann B."/>
            <person name="Stark M."/>
            <person name="Bauer M."/>
            <person name="Zibat A."/>
            <person name="Lombardot T."/>
            <person name="Becker I."/>
            <person name="Amann J."/>
            <person name="Gellner K."/>
            <person name="Teeling H."/>
            <person name="Leuschner W.D."/>
            <person name="Gloeckner F.-O."/>
            <person name="Lupas A.N."/>
            <person name="Amann R."/>
            <person name="Klenk H.-P."/>
        </authorList>
    </citation>
    <scope>NUCLEOTIDE SEQUENCE [LARGE SCALE GENOMIC DNA]</scope>
    <source>
        <strain evidence="2">DSM 12343 / LSv54</strain>
    </source>
</reference>
<dbReference type="HOGENOM" id="CLU_3098181_0_0_7"/>
<dbReference type="KEGG" id="dps:DP0056"/>
<proteinExistence type="predicted"/>
<gene>
    <name evidence="1" type="ordered locus">DP0056</name>
</gene>
<name>Q6ASE1_DESPS</name>
<dbReference type="Pfam" id="PF13366">
    <property type="entry name" value="PDDEXK_3"/>
    <property type="match status" value="1"/>
</dbReference>
<dbReference type="Proteomes" id="UP000000602">
    <property type="component" value="Chromosome"/>
</dbReference>
<protein>
    <submittedName>
        <fullName evidence="1">Uncharacterized protein</fullName>
    </submittedName>
</protein>
<accession>Q6ASE1</accession>
<evidence type="ECO:0000313" key="1">
    <source>
        <dbReference type="EMBL" id="CAG34785.1"/>
    </source>
</evidence>
<dbReference type="NCBIfam" id="TIGR04256">
    <property type="entry name" value="GxxExxY"/>
    <property type="match status" value="1"/>
</dbReference>
<dbReference type="EMBL" id="CR522870">
    <property type="protein sequence ID" value="CAG34785.1"/>
    <property type="molecule type" value="Genomic_DNA"/>
</dbReference>
<dbReference type="AlphaFoldDB" id="Q6ASE1"/>
<dbReference type="InterPro" id="IPR026350">
    <property type="entry name" value="GxxExxY"/>
</dbReference>